<accession>A0A2H3DL97</accession>
<dbReference type="EMBL" id="KZ293667">
    <property type="protein sequence ID" value="PBK89867.1"/>
    <property type="molecule type" value="Genomic_DNA"/>
</dbReference>
<evidence type="ECO:0000313" key="1">
    <source>
        <dbReference type="EMBL" id="PBK89867.1"/>
    </source>
</evidence>
<sequence length="168" mass="18357">MLIRAALPYLKRRSTAFIVGIRNVGPEHRVGRLGGSSAGLHVCLFYFDASTLDIENWFHSKPSLADDMGKQNVDPCISARSTLTFGLGNTATRPIAFDVPEGQDVDICCSKIFVSLKPLDLRSISQILKMSRGAALVSADPPQVPDPDESWASLVIPVIQQRLNKSHK</sequence>
<protein>
    <submittedName>
        <fullName evidence="1">Uncharacterized protein</fullName>
    </submittedName>
</protein>
<dbReference type="InParanoid" id="A0A2H3DL97"/>
<name>A0A2H3DL97_ARMGA</name>
<reference evidence="2" key="1">
    <citation type="journal article" date="2017" name="Nat. Ecol. Evol.">
        <title>Genome expansion and lineage-specific genetic innovations in the forest pathogenic fungi Armillaria.</title>
        <authorList>
            <person name="Sipos G."/>
            <person name="Prasanna A.N."/>
            <person name="Walter M.C."/>
            <person name="O'Connor E."/>
            <person name="Balint B."/>
            <person name="Krizsan K."/>
            <person name="Kiss B."/>
            <person name="Hess J."/>
            <person name="Varga T."/>
            <person name="Slot J."/>
            <person name="Riley R."/>
            <person name="Boka B."/>
            <person name="Rigling D."/>
            <person name="Barry K."/>
            <person name="Lee J."/>
            <person name="Mihaltcheva S."/>
            <person name="LaButti K."/>
            <person name="Lipzen A."/>
            <person name="Waldron R."/>
            <person name="Moloney N.M."/>
            <person name="Sperisen C."/>
            <person name="Kredics L."/>
            <person name="Vagvoelgyi C."/>
            <person name="Patrignani A."/>
            <person name="Fitzpatrick D."/>
            <person name="Nagy I."/>
            <person name="Doyle S."/>
            <person name="Anderson J.B."/>
            <person name="Grigoriev I.V."/>
            <person name="Gueldener U."/>
            <person name="Muensterkoetter M."/>
            <person name="Nagy L.G."/>
        </authorList>
    </citation>
    <scope>NUCLEOTIDE SEQUENCE [LARGE SCALE GENOMIC DNA]</scope>
    <source>
        <strain evidence="2">Ar21-2</strain>
    </source>
</reference>
<evidence type="ECO:0000313" key="2">
    <source>
        <dbReference type="Proteomes" id="UP000217790"/>
    </source>
</evidence>
<gene>
    <name evidence="1" type="ORF">ARMGADRAFT_1167220</name>
</gene>
<proteinExistence type="predicted"/>
<dbReference type="OrthoDB" id="3223806at2759"/>
<organism evidence="1 2">
    <name type="scientific">Armillaria gallica</name>
    <name type="common">Bulbous honey fungus</name>
    <name type="synonym">Armillaria bulbosa</name>
    <dbReference type="NCBI Taxonomy" id="47427"/>
    <lineage>
        <taxon>Eukaryota</taxon>
        <taxon>Fungi</taxon>
        <taxon>Dikarya</taxon>
        <taxon>Basidiomycota</taxon>
        <taxon>Agaricomycotina</taxon>
        <taxon>Agaricomycetes</taxon>
        <taxon>Agaricomycetidae</taxon>
        <taxon>Agaricales</taxon>
        <taxon>Marasmiineae</taxon>
        <taxon>Physalacriaceae</taxon>
        <taxon>Armillaria</taxon>
    </lineage>
</organism>
<dbReference type="AlphaFoldDB" id="A0A2H3DL97"/>
<keyword evidence="2" id="KW-1185">Reference proteome</keyword>
<dbReference type="Proteomes" id="UP000217790">
    <property type="component" value="Unassembled WGS sequence"/>
</dbReference>